<evidence type="ECO:0000313" key="3">
    <source>
        <dbReference type="Proteomes" id="UP001597373"/>
    </source>
</evidence>
<gene>
    <name evidence="2" type="ORF">ACFSMZ_15960</name>
</gene>
<feature type="region of interest" description="Disordered" evidence="1">
    <location>
        <begin position="85"/>
        <end position="107"/>
    </location>
</feature>
<feature type="compositionally biased region" description="Polar residues" evidence="1">
    <location>
        <begin position="98"/>
        <end position="107"/>
    </location>
</feature>
<dbReference type="RefSeq" id="WP_345099251.1">
    <property type="nucleotide sequence ID" value="NZ_BAABGS010000033.1"/>
</dbReference>
<organism evidence="2 3">
    <name type="scientific">Chelativorans composti</name>
    <dbReference type="NCBI Taxonomy" id="768533"/>
    <lineage>
        <taxon>Bacteria</taxon>
        <taxon>Pseudomonadati</taxon>
        <taxon>Pseudomonadota</taxon>
        <taxon>Alphaproteobacteria</taxon>
        <taxon>Hyphomicrobiales</taxon>
        <taxon>Phyllobacteriaceae</taxon>
        <taxon>Chelativorans</taxon>
    </lineage>
</organism>
<sequence length="107" mass="11661">MNPAPERFKELKTAIADPAAPDASIQLLMEHAFYFDLESDEAAGIVGTMARTIQEKWEGLARDVGMRATDIATYRPAFEHPEAERARALGLPKPTAHATRTNGPTLG</sequence>
<evidence type="ECO:0000313" key="2">
    <source>
        <dbReference type="EMBL" id="MFD2261245.1"/>
    </source>
</evidence>
<comment type="caution">
    <text evidence="2">The sequence shown here is derived from an EMBL/GenBank/DDBJ whole genome shotgun (WGS) entry which is preliminary data.</text>
</comment>
<evidence type="ECO:0000256" key="1">
    <source>
        <dbReference type="SAM" id="MobiDB-lite"/>
    </source>
</evidence>
<proteinExistence type="predicted"/>
<name>A0ABW5DKH0_9HYPH</name>
<protein>
    <submittedName>
        <fullName evidence="2">Uncharacterized protein</fullName>
    </submittedName>
</protein>
<dbReference type="Proteomes" id="UP001597373">
    <property type="component" value="Unassembled WGS sequence"/>
</dbReference>
<keyword evidence="3" id="KW-1185">Reference proteome</keyword>
<reference evidence="3" key="1">
    <citation type="journal article" date="2019" name="Int. J. Syst. Evol. Microbiol.">
        <title>The Global Catalogue of Microorganisms (GCM) 10K type strain sequencing project: providing services to taxonomists for standard genome sequencing and annotation.</title>
        <authorList>
            <consortium name="The Broad Institute Genomics Platform"/>
            <consortium name="The Broad Institute Genome Sequencing Center for Infectious Disease"/>
            <person name="Wu L."/>
            <person name="Ma J."/>
        </authorList>
    </citation>
    <scope>NUCLEOTIDE SEQUENCE [LARGE SCALE GENOMIC DNA]</scope>
    <source>
        <strain evidence="3">KCTC 23707</strain>
    </source>
</reference>
<accession>A0ABW5DKH0</accession>
<dbReference type="EMBL" id="JBHUIR010000064">
    <property type="protein sequence ID" value="MFD2261245.1"/>
    <property type="molecule type" value="Genomic_DNA"/>
</dbReference>